<proteinExistence type="predicted"/>
<reference evidence="1" key="1">
    <citation type="submission" date="2014-11" db="EMBL/GenBank/DDBJ databases">
        <authorList>
            <person name="Amaro Gonzalez C."/>
        </authorList>
    </citation>
    <scope>NUCLEOTIDE SEQUENCE</scope>
</reference>
<accession>A0A0E9VRF1</accession>
<organism evidence="1">
    <name type="scientific">Anguilla anguilla</name>
    <name type="common">European freshwater eel</name>
    <name type="synonym">Muraena anguilla</name>
    <dbReference type="NCBI Taxonomy" id="7936"/>
    <lineage>
        <taxon>Eukaryota</taxon>
        <taxon>Metazoa</taxon>
        <taxon>Chordata</taxon>
        <taxon>Craniata</taxon>
        <taxon>Vertebrata</taxon>
        <taxon>Euteleostomi</taxon>
        <taxon>Actinopterygii</taxon>
        <taxon>Neopterygii</taxon>
        <taxon>Teleostei</taxon>
        <taxon>Anguilliformes</taxon>
        <taxon>Anguillidae</taxon>
        <taxon>Anguilla</taxon>
    </lineage>
</organism>
<protein>
    <submittedName>
        <fullName evidence="1">Uncharacterized protein</fullName>
    </submittedName>
</protein>
<evidence type="ECO:0000313" key="1">
    <source>
        <dbReference type="EMBL" id="JAH79935.1"/>
    </source>
</evidence>
<name>A0A0E9VRF1_ANGAN</name>
<reference evidence="1" key="2">
    <citation type="journal article" date="2015" name="Fish Shellfish Immunol.">
        <title>Early steps in the European eel (Anguilla anguilla)-Vibrio vulnificus interaction in the gills: Role of the RtxA13 toxin.</title>
        <authorList>
            <person name="Callol A."/>
            <person name="Pajuelo D."/>
            <person name="Ebbesson L."/>
            <person name="Teles M."/>
            <person name="MacKenzie S."/>
            <person name="Amaro C."/>
        </authorList>
    </citation>
    <scope>NUCLEOTIDE SEQUENCE</scope>
</reference>
<sequence length="46" mass="5133">MTKASDQHVILGKPFCFPYLGGGVFIHSQQQLVFFLVFTGCKAFHS</sequence>
<dbReference type="AlphaFoldDB" id="A0A0E9VRF1"/>
<dbReference type="EMBL" id="GBXM01028642">
    <property type="protein sequence ID" value="JAH79935.1"/>
    <property type="molecule type" value="Transcribed_RNA"/>
</dbReference>